<keyword evidence="3" id="KW-1185">Reference proteome</keyword>
<dbReference type="NCBIfam" id="TIGR04104">
    <property type="entry name" value="cxxc_20_cxxc"/>
    <property type="match status" value="1"/>
</dbReference>
<keyword evidence="1" id="KW-0472">Membrane</keyword>
<evidence type="ECO:0000313" key="2">
    <source>
        <dbReference type="EMBL" id="MDQ0205457.1"/>
    </source>
</evidence>
<keyword evidence="1" id="KW-1133">Transmembrane helix</keyword>
<proteinExistence type="predicted"/>
<feature type="transmembrane region" description="Helical" evidence="1">
    <location>
        <begin position="43"/>
        <end position="62"/>
    </location>
</feature>
<dbReference type="EMBL" id="JAUSUA010000001">
    <property type="protein sequence ID" value="MDQ0205457.1"/>
    <property type="molecule type" value="Genomic_DNA"/>
</dbReference>
<comment type="caution">
    <text evidence="2">The sequence shown here is derived from an EMBL/GenBank/DDBJ whole genome shotgun (WGS) entry which is preliminary data.</text>
</comment>
<dbReference type="Proteomes" id="UP001225034">
    <property type="component" value="Unassembled WGS sequence"/>
</dbReference>
<evidence type="ECO:0000256" key="1">
    <source>
        <dbReference type="SAM" id="Phobius"/>
    </source>
</evidence>
<accession>A0ABT9YCB9</accession>
<dbReference type="RefSeq" id="WP_370873590.1">
    <property type="nucleotide sequence ID" value="NZ_JAUSUA010000001.1"/>
</dbReference>
<protein>
    <submittedName>
        <fullName evidence="2">CXXC-20-CXXC protein</fullName>
    </submittedName>
</protein>
<keyword evidence="1" id="KW-0812">Transmembrane</keyword>
<evidence type="ECO:0000313" key="3">
    <source>
        <dbReference type="Proteomes" id="UP001225034"/>
    </source>
</evidence>
<organism evidence="2 3">
    <name type="scientific">Alkalicoccobacillus murimartini</name>
    <dbReference type="NCBI Taxonomy" id="171685"/>
    <lineage>
        <taxon>Bacteria</taxon>
        <taxon>Bacillati</taxon>
        <taxon>Bacillota</taxon>
        <taxon>Bacilli</taxon>
        <taxon>Bacillales</taxon>
        <taxon>Bacillaceae</taxon>
        <taxon>Alkalicoccobacillus</taxon>
    </lineage>
</organism>
<sequence length="90" mass="10472">MNRTCSYCNRDIPLWKVILSNWRSINCPHCKNRNYTTKSTQKLNKFFLFVGTLIGIIVALSANSIFELLVYLIILFPVLLVISVPFYKLE</sequence>
<reference evidence="2 3" key="1">
    <citation type="submission" date="2023-07" db="EMBL/GenBank/DDBJ databases">
        <title>Genomic Encyclopedia of Type Strains, Phase IV (KMG-IV): sequencing the most valuable type-strain genomes for metagenomic binning, comparative biology and taxonomic classification.</title>
        <authorList>
            <person name="Goeker M."/>
        </authorList>
    </citation>
    <scope>NUCLEOTIDE SEQUENCE [LARGE SCALE GENOMIC DNA]</scope>
    <source>
        <strain evidence="2 3">DSM 19154</strain>
    </source>
</reference>
<name>A0ABT9YCB9_9BACI</name>
<dbReference type="InterPro" id="IPR026369">
    <property type="entry name" value="CxxC_20_CxxC"/>
</dbReference>
<feature type="transmembrane region" description="Helical" evidence="1">
    <location>
        <begin position="68"/>
        <end position="87"/>
    </location>
</feature>
<gene>
    <name evidence="2" type="ORF">J2S05_000231</name>
</gene>